<organism evidence="5 6">
    <name type="scientific">Tenacibaculum aiptasiae</name>
    <dbReference type="NCBI Taxonomy" id="426481"/>
    <lineage>
        <taxon>Bacteria</taxon>
        <taxon>Pseudomonadati</taxon>
        <taxon>Bacteroidota</taxon>
        <taxon>Flavobacteriia</taxon>
        <taxon>Flavobacteriales</taxon>
        <taxon>Flavobacteriaceae</taxon>
        <taxon>Tenacibaculum</taxon>
    </lineage>
</organism>
<dbReference type="Proteomes" id="UP000467305">
    <property type="component" value="Unassembled WGS sequence"/>
</dbReference>
<comment type="caution">
    <text evidence="5">The sequence shown here is derived from an EMBL/GenBank/DDBJ whole genome shotgun (WGS) entry which is preliminary data.</text>
</comment>
<protein>
    <submittedName>
        <fullName evidence="5">Alkene reductase</fullName>
    </submittedName>
</protein>
<name>A0A7J5AL49_9FLAO</name>
<dbReference type="SUPFAM" id="SSF51395">
    <property type="entry name" value="FMN-linked oxidoreductases"/>
    <property type="match status" value="1"/>
</dbReference>
<evidence type="ECO:0000313" key="6">
    <source>
        <dbReference type="Proteomes" id="UP000467305"/>
    </source>
</evidence>
<keyword evidence="3" id="KW-0560">Oxidoreductase</keyword>
<dbReference type="PANTHER" id="PTHR22893:SF135">
    <property type="entry name" value="NAD(P)H:FLAVIN OXIDOREDUCTASE SYE2"/>
    <property type="match status" value="1"/>
</dbReference>
<dbReference type="CDD" id="cd02933">
    <property type="entry name" value="OYE_like_FMN"/>
    <property type="match status" value="1"/>
</dbReference>
<dbReference type="Pfam" id="PF00724">
    <property type="entry name" value="Oxidored_FMN"/>
    <property type="match status" value="1"/>
</dbReference>
<dbReference type="RefSeq" id="WP_150899756.1">
    <property type="nucleotide sequence ID" value="NZ_WAAU01000013.1"/>
</dbReference>
<proteinExistence type="inferred from homology"/>
<evidence type="ECO:0000313" key="5">
    <source>
        <dbReference type="EMBL" id="KAB1158332.1"/>
    </source>
</evidence>
<accession>A0A7J5AL49</accession>
<evidence type="ECO:0000259" key="4">
    <source>
        <dbReference type="Pfam" id="PF00724"/>
    </source>
</evidence>
<feature type="domain" description="NADH:flavin oxidoreductase/NADH oxidase N-terminal" evidence="4">
    <location>
        <begin position="4"/>
        <end position="336"/>
    </location>
</feature>
<dbReference type="PANTHER" id="PTHR22893">
    <property type="entry name" value="NADH OXIDOREDUCTASE-RELATED"/>
    <property type="match status" value="1"/>
</dbReference>
<dbReference type="InterPro" id="IPR045247">
    <property type="entry name" value="Oye-like"/>
</dbReference>
<dbReference type="EMBL" id="WAAU01000013">
    <property type="protein sequence ID" value="KAB1158332.1"/>
    <property type="molecule type" value="Genomic_DNA"/>
</dbReference>
<dbReference type="InterPro" id="IPR013785">
    <property type="entry name" value="Aldolase_TIM"/>
</dbReference>
<reference evidence="5 6" key="1">
    <citation type="submission" date="2019-09" db="EMBL/GenBank/DDBJ databases">
        <authorList>
            <person name="Cao W.R."/>
        </authorList>
    </citation>
    <scope>NUCLEOTIDE SEQUENCE [LARGE SCALE GENOMIC DNA]</scope>
    <source>
        <strain evidence="6">a4</strain>
    </source>
</reference>
<dbReference type="InterPro" id="IPR001155">
    <property type="entry name" value="OxRdtase_FMN_N"/>
</dbReference>
<evidence type="ECO:0000256" key="2">
    <source>
        <dbReference type="ARBA" id="ARBA00005979"/>
    </source>
</evidence>
<evidence type="ECO:0000256" key="1">
    <source>
        <dbReference type="ARBA" id="ARBA00001917"/>
    </source>
</evidence>
<keyword evidence="6" id="KW-1185">Reference proteome</keyword>
<comment type="similarity">
    <text evidence="2">Belongs to the NADH:flavin oxidoreductase/NADH oxidase family.</text>
</comment>
<dbReference type="FunFam" id="3.20.20.70:FF:000059">
    <property type="entry name" value="N-ethylmaleimide reductase, FMN-linked"/>
    <property type="match status" value="1"/>
</dbReference>
<dbReference type="GO" id="GO:0016628">
    <property type="term" value="F:oxidoreductase activity, acting on the CH-CH group of donors, NAD or NADP as acceptor"/>
    <property type="evidence" value="ECO:0007669"/>
    <property type="project" value="UniProtKB-ARBA"/>
</dbReference>
<dbReference type="OrthoDB" id="9772736at2"/>
<dbReference type="AlphaFoldDB" id="A0A7J5AL49"/>
<dbReference type="GO" id="GO:0005829">
    <property type="term" value="C:cytosol"/>
    <property type="evidence" value="ECO:0007669"/>
    <property type="project" value="UniProtKB-ARBA"/>
</dbReference>
<dbReference type="GO" id="GO:0010181">
    <property type="term" value="F:FMN binding"/>
    <property type="evidence" value="ECO:0007669"/>
    <property type="project" value="InterPro"/>
</dbReference>
<evidence type="ECO:0000256" key="3">
    <source>
        <dbReference type="ARBA" id="ARBA00023002"/>
    </source>
</evidence>
<gene>
    <name evidence="5" type="ORF">F7018_09115</name>
</gene>
<comment type="cofactor">
    <cofactor evidence="1">
        <name>FMN</name>
        <dbReference type="ChEBI" id="CHEBI:58210"/>
    </cofactor>
</comment>
<sequence>MDNLFLPFSFNGLKTNNRIAMAPMTRARSNENDVITDLAPLYYSQRASAGLIITEGVPVSKEARGYSMTPGIYTEEQIEGWKKVTEAVHEKEGKIFVQLWHVGRRATKGTTKGTTPLAPSAVKISDKVYGPLQDGTLGMVETDVPKAMTLEDIERTKQNFVQAAKNAIKAGFDGVEIHGAHGYLFDQFMRTDVNQRTDDYGGSIKNRIRFTIETVEKVIEAIGADKVAIRLSPFVSEAPELDSQMPETVIALLKELNEHRLAFVHLSENVATFKPVPTSFRERVKEVYQNPIMVCGQLTKEVASELIEKKYADLVAFGRPFIVNPDLVERMKYNYPLTEVSTDNAQTFYGGGAKGYTNYSNYN</sequence>
<dbReference type="Gene3D" id="3.20.20.70">
    <property type="entry name" value="Aldolase class I"/>
    <property type="match status" value="1"/>
</dbReference>